<dbReference type="InterPro" id="IPR053144">
    <property type="entry name" value="Acetyltransferase_Butenolide"/>
</dbReference>
<dbReference type="Pfam" id="PF00583">
    <property type="entry name" value="Acetyltransf_1"/>
    <property type="match status" value="1"/>
</dbReference>
<proteinExistence type="predicted"/>
<dbReference type="InterPro" id="IPR000182">
    <property type="entry name" value="GNAT_dom"/>
</dbReference>
<evidence type="ECO:0000313" key="2">
    <source>
        <dbReference type="EMBL" id="MET3558211.1"/>
    </source>
</evidence>
<dbReference type="EMBL" id="JBEPLO010000013">
    <property type="protein sequence ID" value="MET3558211.1"/>
    <property type="molecule type" value="Genomic_DNA"/>
</dbReference>
<evidence type="ECO:0000259" key="1">
    <source>
        <dbReference type="PROSITE" id="PS51186"/>
    </source>
</evidence>
<dbReference type="InterPro" id="IPR016181">
    <property type="entry name" value="Acyl_CoA_acyltransferase"/>
</dbReference>
<gene>
    <name evidence="2" type="ORF">ABID29_001331</name>
</gene>
<dbReference type="Proteomes" id="UP001549122">
    <property type="component" value="Unassembled WGS sequence"/>
</dbReference>
<reference evidence="2 3" key="1">
    <citation type="submission" date="2024-06" db="EMBL/GenBank/DDBJ databases">
        <title>Genomic Encyclopedia of Type Strains, Phase IV (KMG-IV): sequencing the most valuable type-strain genomes for metagenomic binning, comparative biology and taxonomic classification.</title>
        <authorList>
            <person name="Goeker M."/>
        </authorList>
    </citation>
    <scope>NUCLEOTIDE SEQUENCE [LARGE SCALE GENOMIC DNA]</scope>
    <source>
        <strain evidence="2 3">DSM 28303</strain>
    </source>
</reference>
<keyword evidence="3" id="KW-1185">Reference proteome</keyword>
<comment type="caution">
    <text evidence="2">The sequence shown here is derived from an EMBL/GenBank/DDBJ whole genome shotgun (WGS) entry which is preliminary data.</text>
</comment>
<dbReference type="CDD" id="cd04301">
    <property type="entry name" value="NAT_SF"/>
    <property type="match status" value="1"/>
</dbReference>
<feature type="domain" description="N-acetyltransferase" evidence="1">
    <location>
        <begin position="2"/>
        <end position="135"/>
    </location>
</feature>
<accession>A0ABV2FI28</accession>
<sequence length="135" mass="15888">MVTLKPFTYPQEALAIKQLYGSVGWTNYLKDDESLERAFEQSLYLLGAFKEEELVGFIRCVGDGEHIVLIQDILVHPDLQRQGIGRRLLKKIRDHYKHVRQFQLNTDLHDPTANQFYRDFGMRPLEEGQMIAYFR</sequence>
<protein>
    <submittedName>
        <fullName evidence="2">GNAT superfamily N-acetyltransferase</fullName>
    </submittedName>
</protein>
<dbReference type="RefSeq" id="WP_354365280.1">
    <property type="nucleotide sequence ID" value="NZ_JBEPLO010000013.1"/>
</dbReference>
<evidence type="ECO:0000313" key="3">
    <source>
        <dbReference type="Proteomes" id="UP001549122"/>
    </source>
</evidence>
<organism evidence="2 3">
    <name type="scientific">Streptococcus rupicaprae</name>
    <dbReference type="NCBI Taxonomy" id="759619"/>
    <lineage>
        <taxon>Bacteria</taxon>
        <taxon>Bacillati</taxon>
        <taxon>Bacillota</taxon>
        <taxon>Bacilli</taxon>
        <taxon>Lactobacillales</taxon>
        <taxon>Streptococcaceae</taxon>
        <taxon>Streptococcus</taxon>
    </lineage>
</organism>
<dbReference type="Gene3D" id="3.40.630.30">
    <property type="match status" value="1"/>
</dbReference>
<dbReference type="PANTHER" id="PTHR43233">
    <property type="entry name" value="FAMILY N-ACETYLTRANSFERASE, PUTATIVE (AFU_ORTHOLOGUE AFUA_6G03350)-RELATED"/>
    <property type="match status" value="1"/>
</dbReference>
<dbReference type="SUPFAM" id="SSF55729">
    <property type="entry name" value="Acyl-CoA N-acyltransferases (Nat)"/>
    <property type="match status" value="1"/>
</dbReference>
<name>A0ABV2FI28_9STRE</name>
<dbReference type="PANTHER" id="PTHR43233:SF1">
    <property type="entry name" value="FAMILY N-ACETYLTRANSFERASE, PUTATIVE (AFU_ORTHOLOGUE AFUA_6G03350)-RELATED"/>
    <property type="match status" value="1"/>
</dbReference>
<dbReference type="PROSITE" id="PS51186">
    <property type="entry name" value="GNAT"/>
    <property type="match status" value="1"/>
</dbReference>